<dbReference type="GeneID" id="61298130"/>
<keyword evidence="3" id="KW-0997">Cell inner membrane</keyword>
<dbReference type="PROSITE" id="PS50885">
    <property type="entry name" value="HAMP"/>
    <property type="match status" value="1"/>
</dbReference>
<dbReference type="PANTHER" id="PTHR32089:SF55">
    <property type="entry name" value="METHYL ACCEPTING SENSORY TRANSDUCER WITH CACHE_2 SMALL MOLECULE BINDING DOMAIN"/>
    <property type="match status" value="1"/>
</dbReference>
<keyword evidence="7 9" id="KW-0807">Transducer</keyword>
<keyword evidence="15" id="KW-1185">Reference proteome</keyword>
<evidence type="ECO:0000313" key="16">
    <source>
        <dbReference type="Proteomes" id="UP000183794"/>
    </source>
</evidence>
<dbReference type="CDD" id="cd11386">
    <property type="entry name" value="MCP_signal"/>
    <property type="match status" value="1"/>
</dbReference>
<dbReference type="EMBL" id="FPLD01000025">
    <property type="protein sequence ID" value="SGY87102.1"/>
    <property type="molecule type" value="Genomic_DNA"/>
</dbReference>
<dbReference type="SMART" id="SM00304">
    <property type="entry name" value="HAMP"/>
    <property type="match status" value="1"/>
</dbReference>
<evidence type="ECO:0000256" key="8">
    <source>
        <dbReference type="ARBA" id="ARBA00029447"/>
    </source>
</evidence>
<dbReference type="PROSITE" id="PS50111">
    <property type="entry name" value="CHEMOTAXIS_TRANSDUC_2"/>
    <property type="match status" value="1"/>
</dbReference>
<comment type="subcellular location">
    <subcellularLocation>
        <location evidence="1">Cell inner membrane</location>
        <topology evidence="1">Multi-pass membrane protein</topology>
    </subcellularLocation>
</comment>
<gene>
    <name evidence="14" type="ORF">MT2528_4686</name>
    <name evidence="13" type="ORF">NVI5450_0708</name>
</gene>
<dbReference type="Gene3D" id="1.10.287.950">
    <property type="entry name" value="Methyl-accepting chemotaxis protein"/>
    <property type="match status" value="1"/>
</dbReference>
<evidence type="ECO:0000256" key="6">
    <source>
        <dbReference type="ARBA" id="ARBA00023136"/>
    </source>
</evidence>
<dbReference type="SMART" id="SM00283">
    <property type="entry name" value="MA"/>
    <property type="match status" value="1"/>
</dbReference>
<reference evidence="13 16" key="2">
    <citation type="submission" date="2016-11" db="EMBL/GenBank/DDBJ databases">
        <authorList>
            <person name="Jaros S."/>
            <person name="Januszkiewicz K."/>
            <person name="Wedrychowicz H."/>
        </authorList>
    </citation>
    <scope>NUCLEOTIDE SEQUENCE [LARGE SCALE GENOMIC DNA]</scope>
    <source>
        <strain evidence="13">NVI 5450</strain>
    </source>
</reference>
<evidence type="ECO:0000256" key="4">
    <source>
        <dbReference type="ARBA" id="ARBA00022692"/>
    </source>
</evidence>
<dbReference type="GO" id="GO:0005886">
    <property type="term" value="C:plasma membrane"/>
    <property type="evidence" value="ECO:0007669"/>
    <property type="project" value="UniProtKB-SubCell"/>
</dbReference>
<dbReference type="GO" id="GO:0007165">
    <property type="term" value="P:signal transduction"/>
    <property type="evidence" value="ECO:0007669"/>
    <property type="project" value="UniProtKB-KW"/>
</dbReference>
<evidence type="ECO:0000313" key="13">
    <source>
        <dbReference type="EMBL" id="SGY87102.1"/>
    </source>
</evidence>
<dbReference type="FunFam" id="1.10.287.950:FF:000001">
    <property type="entry name" value="Methyl-accepting chemotaxis sensory transducer"/>
    <property type="match status" value="1"/>
</dbReference>
<keyword evidence="5" id="KW-1133">Transmembrane helix</keyword>
<evidence type="ECO:0000313" key="14">
    <source>
        <dbReference type="EMBL" id="SGZ03857.1"/>
    </source>
</evidence>
<dbReference type="EMBL" id="FPLJ01000145">
    <property type="protein sequence ID" value="SGZ03857.1"/>
    <property type="molecule type" value="Genomic_DNA"/>
</dbReference>
<dbReference type="CDD" id="cd12912">
    <property type="entry name" value="PDC2_MCP_like"/>
    <property type="match status" value="1"/>
</dbReference>
<evidence type="ECO:0000256" key="7">
    <source>
        <dbReference type="ARBA" id="ARBA00023224"/>
    </source>
</evidence>
<evidence type="ECO:0000259" key="11">
    <source>
        <dbReference type="PROSITE" id="PS50192"/>
    </source>
</evidence>
<dbReference type="HOGENOM" id="CLU_000445_107_19_6"/>
<dbReference type="KEGG" id="mvs:MVIS_1150"/>
<dbReference type="PATRIC" id="fig|80854.5.peg.1214"/>
<dbReference type="Pfam" id="PF08269">
    <property type="entry name" value="dCache_2"/>
    <property type="match status" value="1"/>
</dbReference>
<dbReference type="Proteomes" id="UP000182660">
    <property type="component" value="Unassembled WGS sequence"/>
</dbReference>
<keyword evidence="6" id="KW-0472">Membrane</keyword>
<feature type="domain" description="HAMP" evidence="12">
    <location>
        <begin position="358"/>
        <end position="412"/>
    </location>
</feature>
<feature type="domain" description="T-SNARE coiled-coil homology" evidence="11">
    <location>
        <begin position="612"/>
        <end position="666"/>
    </location>
</feature>
<dbReference type="GO" id="GO:0006935">
    <property type="term" value="P:chemotaxis"/>
    <property type="evidence" value="ECO:0007669"/>
    <property type="project" value="UniProtKB-ARBA"/>
</dbReference>
<dbReference type="Pfam" id="PF00672">
    <property type="entry name" value="HAMP"/>
    <property type="match status" value="1"/>
</dbReference>
<dbReference type="PROSITE" id="PS50192">
    <property type="entry name" value="T_SNARE"/>
    <property type="match status" value="1"/>
</dbReference>
<name>A0A090K5T6_9GAMM</name>
<dbReference type="Gene3D" id="3.30.450.20">
    <property type="entry name" value="PAS domain"/>
    <property type="match status" value="2"/>
</dbReference>
<evidence type="ECO:0000259" key="10">
    <source>
        <dbReference type="PROSITE" id="PS50111"/>
    </source>
</evidence>
<dbReference type="InterPro" id="IPR004089">
    <property type="entry name" value="MCPsignal_dom"/>
</dbReference>
<sequence length="690" mass="75865">MKITIKIKLTLTICIMLLLVNGFFITSIFMTEKTVLEAEKVNIRTKVESLIKNNLQGQTDNLSLSLANLYESSSANNIRQELRTEILTFKKTIAGMYTDSPSDEDAKANIYAFIDNYRWNGGRYIFAYDADSFENMANGANHRIIGTSSYNSQDKKGNYYARDIINSAKRSTVGYSQYYFLNPASEKVEEKMSASFYFEPLNLVVATGEYTSRLKQSKIDMALNAVSLTQYGKDGYFWIQDANGKILMHPDAKLIGTTADFTRNAASSLQNKSEIFISAAFKNEETNKVENKILYVRNIFPDWGWSLGTGTYESEILTIEDSLTTATADIFDTEIIKSFKFATVLFILAIALSLWIINRIIRELLVLKLSIDNLSTGEADLTSRLVIKGNDEVADISHSVNNFIGYLQSMMLEISGASKNITRGIHDIHSQSERNTQALDNHSAETELAVTAITEMSSTADIVAQNALQTATSTQVANDDAQASKVTVIEASNSVMSLVTEMDDTAKSIHAMNESTKNITTVLEVIGGIADQTNLLALNAAIEAARAGEQGRGFAVVADEVRSLAALTQDSTAKINDMLQSLTVRADSAVTSMNNTTESCQKVAENTSLVTESLDSMTGSIVEINDLSTQIATASEEQSSVTEEITRNMHTIQEMVQVLSKNGQETKISVQSLTDENDTLAALVARFKLN</sequence>
<evidence type="ECO:0000256" key="2">
    <source>
        <dbReference type="ARBA" id="ARBA00022475"/>
    </source>
</evidence>
<proteinExistence type="inferred from homology"/>
<dbReference type="PANTHER" id="PTHR32089">
    <property type="entry name" value="METHYL-ACCEPTING CHEMOTAXIS PROTEIN MCPB"/>
    <property type="match status" value="1"/>
</dbReference>
<dbReference type="InterPro" id="IPR003660">
    <property type="entry name" value="HAMP_dom"/>
</dbReference>
<evidence type="ECO:0000256" key="9">
    <source>
        <dbReference type="PROSITE-ProRule" id="PRU00284"/>
    </source>
</evidence>
<dbReference type="Pfam" id="PF00015">
    <property type="entry name" value="MCPsignal"/>
    <property type="match status" value="1"/>
</dbReference>
<evidence type="ECO:0000256" key="5">
    <source>
        <dbReference type="ARBA" id="ARBA00022989"/>
    </source>
</evidence>
<comment type="similarity">
    <text evidence="8">Belongs to the methyl-accepting chemotaxis (MCP) protein family.</text>
</comment>
<keyword evidence="2" id="KW-1003">Cell membrane</keyword>
<dbReference type="SUPFAM" id="SSF58104">
    <property type="entry name" value="Methyl-accepting chemotaxis protein (MCP) signaling domain"/>
    <property type="match status" value="1"/>
</dbReference>
<dbReference type="Proteomes" id="UP000183794">
    <property type="component" value="Unassembled WGS sequence"/>
</dbReference>
<dbReference type="SMART" id="SM01049">
    <property type="entry name" value="Cache_2"/>
    <property type="match status" value="2"/>
</dbReference>
<evidence type="ECO:0000256" key="1">
    <source>
        <dbReference type="ARBA" id="ARBA00004429"/>
    </source>
</evidence>
<evidence type="ECO:0000259" key="12">
    <source>
        <dbReference type="PROSITE" id="PS50885"/>
    </source>
</evidence>
<evidence type="ECO:0000256" key="3">
    <source>
        <dbReference type="ARBA" id="ARBA00022519"/>
    </source>
</evidence>
<keyword evidence="4" id="KW-0812">Transmembrane</keyword>
<dbReference type="InterPro" id="IPR004010">
    <property type="entry name" value="Double_Cache_2"/>
</dbReference>
<accession>A0A090K5T6</accession>
<dbReference type="InterPro" id="IPR033480">
    <property type="entry name" value="sCache_2"/>
</dbReference>
<evidence type="ECO:0000313" key="15">
    <source>
        <dbReference type="Proteomes" id="UP000182660"/>
    </source>
</evidence>
<protein>
    <submittedName>
        <fullName evidence="13">Hypothetical methyl-accepting chemotaxisprotein</fullName>
    </submittedName>
</protein>
<organism evidence="13 16">
    <name type="scientific">Moritella viscosa</name>
    <dbReference type="NCBI Taxonomy" id="80854"/>
    <lineage>
        <taxon>Bacteria</taxon>
        <taxon>Pseudomonadati</taxon>
        <taxon>Pseudomonadota</taxon>
        <taxon>Gammaproteobacteria</taxon>
        <taxon>Alteromonadales</taxon>
        <taxon>Moritellaceae</taxon>
        <taxon>Moritella</taxon>
    </lineage>
</organism>
<feature type="domain" description="Methyl-accepting transducer" evidence="10">
    <location>
        <begin position="417"/>
        <end position="653"/>
    </location>
</feature>
<dbReference type="AlphaFoldDB" id="A0A090K5T6"/>
<dbReference type="RefSeq" id="WP_045109513.1">
    <property type="nucleotide sequence ID" value="NZ_CAWQZC010000047.1"/>
</dbReference>
<dbReference type="STRING" id="80854.MVIS_1150"/>
<reference evidence="14 15" key="1">
    <citation type="submission" date="2016-11" db="EMBL/GenBank/DDBJ databases">
        <authorList>
            <person name="Klemetsen T."/>
        </authorList>
    </citation>
    <scope>NUCLEOTIDE SEQUENCE [LARGE SCALE GENOMIC DNA]</scope>
    <source>
        <strain evidence="14">MT 2528</strain>
    </source>
</reference>
<dbReference type="InterPro" id="IPR000727">
    <property type="entry name" value="T_SNARE_dom"/>
</dbReference>